<dbReference type="OrthoDB" id="4545857at2"/>
<comment type="caution">
    <text evidence="3">The sequence shown here is derived from an EMBL/GenBank/DDBJ whole genome shotgun (WGS) entry which is preliminary data.</text>
</comment>
<keyword evidence="4" id="KW-1185">Reference proteome</keyword>
<name>A0A542CUT1_AMYCI</name>
<feature type="compositionally biased region" description="Basic and acidic residues" evidence="1">
    <location>
        <begin position="9"/>
        <end position="21"/>
    </location>
</feature>
<feature type="region of interest" description="Disordered" evidence="1">
    <location>
        <begin position="1"/>
        <end position="21"/>
    </location>
</feature>
<dbReference type="EMBL" id="VFML01000002">
    <property type="protein sequence ID" value="TQI94576.1"/>
    <property type="molecule type" value="Genomic_DNA"/>
</dbReference>
<protein>
    <submittedName>
        <fullName evidence="3">Uncharacterized protein DUF397</fullName>
    </submittedName>
</protein>
<evidence type="ECO:0000256" key="1">
    <source>
        <dbReference type="SAM" id="MobiDB-lite"/>
    </source>
</evidence>
<dbReference type="InterPro" id="IPR007278">
    <property type="entry name" value="DUF397"/>
</dbReference>
<feature type="domain" description="DUF397" evidence="2">
    <location>
        <begin position="14"/>
        <end position="68"/>
    </location>
</feature>
<dbReference type="Pfam" id="PF04149">
    <property type="entry name" value="DUF397"/>
    <property type="match status" value="1"/>
</dbReference>
<reference evidence="3 4" key="1">
    <citation type="submission" date="2019-06" db="EMBL/GenBank/DDBJ databases">
        <title>Sequencing the genomes of 1000 actinobacteria strains.</title>
        <authorList>
            <person name="Klenk H.-P."/>
        </authorList>
    </citation>
    <scope>NUCLEOTIDE SEQUENCE [LARGE SCALE GENOMIC DNA]</scope>
    <source>
        <strain evidence="3 4">DSM 45679</strain>
    </source>
</reference>
<sequence>MSATPSPRFAERDFRKATRSDPDKNCVCVARRDGWVELRDSKTAFGAADDHRLVFTAEEFDAYLAGARAGETDGLRLEVVGRADGKYVFRRRGGVVQLVFTAGEVAAFQDGIAKREFDTAAYAAA</sequence>
<evidence type="ECO:0000259" key="2">
    <source>
        <dbReference type="Pfam" id="PF04149"/>
    </source>
</evidence>
<dbReference type="RefSeq" id="WP_142003791.1">
    <property type="nucleotide sequence ID" value="NZ_VFML01000002.1"/>
</dbReference>
<proteinExistence type="predicted"/>
<gene>
    <name evidence="3" type="ORF">FB471_6742</name>
</gene>
<organism evidence="3 4">
    <name type="scientific">Amycolatopsis cihanbeyliensis</name>
    <dbReference type="NCBI Taxonomy" id="1128664"/>
    <lineage>
        <taxon>Bacteria</taxon>
        <taxon>Bacillati</taxon>
        <taxon>Actinomycetota</taxon>
        <taxon>Actinomycetes</taxon>
        <taxon>Pseudonocardiales</taxon>
        <taxon>Pseudonocardiaceae</taxon>
        <taxon>Amycolatopsis</taxon>
    </lineage>
</organism>
<dbReference type="AlphaFoldDB" id="A0A542CUT1"/>
<accession>A0A542CUT1</accession>
<evidence type="ECO:0000313" key="3">
    <source>
        <dbReference type="EMBL" id="TQI94576.1"/>
    </source>
</evidence>
<evidence type="ECO:0000313" key="4">
    <source>
        <dbReference type="Proteomes" id="UP000320876"/>
    </source>
</evidence>
<dbReference type="Proteomes" id="UP000320876">
    <property type="component" value="Unassembled WGS sequence"/>
</dbReference>